<evidence type="ECO:0000256" key="2">
    <source>
        <dbReference type="ARBA" id="ARBA00022727"/>
    </source>
</evidence>
<dbReference type="InterPro" id="IPR033690">
    <property type="entry name" value="Adenylat_kinase_CS"/>
</dbReference>
<evidence type="ECO:0000256" key="1">
    <source>
        <dbReference type="ARBA" id="ARBA00022679"/>
    </source>
</evidence>
<dbReference type="PROSITE" id="PS00113">
    <property type="entry name" value="ADENYLATE_KINASE"/>
    <property type="match status" value="1"/>
</dbReference>
<dbReference type="PRINTS" id="PR00094">
    <property type="entry name" value="ADENYLTKNASE"/>
</dbReference>
<comment type="pathway">
    <text evidence="5">Purine metabolism; AMP biosynthesis via salvage pathway; AMP from ADP: step 1/1.</text>
</comment>
<dbReference type="RefSeq" id="WP_004010324.1">
    <property type="nucleotide sequence ID" value="NZ_CAMYEK010000002.1"/>
</dbReference>
<dbReference type="Proteomes" id="UP000250245">
    <property type="component" value="Unassembled WGS sequence"/>
</dbReference>
<dbReference type="EC" id="2.7.4.3" evidence="5 7"/>
<dbReference type="OMA" id="VYHEQTA"/>
<feature type="binding site" evidence="5">
    <location>
        <position position="33"/>
    </location>
    <ligand>
        <name>AMP</name>
        <dbReference type="ChEBI" id="CHEBI:456215"/>
    </ligand>
</feature>
<feature type="binding site" evidence="5">
    <location>
        <position position="135"/>
    </location>
    <ligand>
        <name>AMP</name>
        <dbReference type="ChEBI" id="CHEBI:456215"/>
    </ligand>
</feature>
<comment type="caution">
    <text evidence="5">Lacks conserved residue(s) required for the propagation of feature annotation.</text>
</comment>
<dbReference type="EMBL" id="UASJ01000001">
    <property type="protein sequence ID" value="SQB63595.1"/>
    <property type="molecule type" value="Genomic_DNA"/>
</dbReference>
<reference evidence="8 9" key="1">
    <citation type="submission" date="2018-06" db="EMBL/GenBank/DDBJ databases">
        <authorList>
            <consortium name="Pathogen Informatics"/>
            <person name="Doyle S."/>
        </authorList>
    </citation>
    <scope>NUCLEOTIDE SEQUENCE [LARGE SCALE GENOMIC DNA]</scope>
    <source>
        <strain evidence="8 9">NCTC11820</strain>
    </source>
</reference>
<dbReference type="NCBIfam" id="NF011100">
    <property type="entry name" value="PRK14527.1"/>
    <property type="match status" value="1"/>
</dbReference>
<gene>
    <name evidence="5 8" type="primary">adk</name>
    <name evidence="8" type="ORF">NCTC11820_00377</name>
</gene>
<dbReference type="GeneID" id="55564473"/>
<comment type="similarity">
    <text evidence="5 6">Belongs to the adenylate kinase family.</text>
</comment>
<dbReference type="InterPro" id="IPR027417">
    <property type="entry name" value="P-loop_NTPase"/>
</dbReference>
<comment type="subcellular location">
    <subcellularLocation>
        <location evidence="5 7">Cytoplasm</location>
    </subcellularLocation>
</comment>
<keyword evidence="5" id="KW-0963">Cytoplasm</keyword>
<protein>
    <recommendedName>
        <fullName evidence="5 7">Adenylate kinase</fullName>
        <shortName evidence="5">AK</shortName>
        <ecNumber evidence="5 7">2.7.4.3</ecNumber>
    </recommendedName>
    <alternativeName>
        <fullName evidence="5">ATP-AMP transphosphorylase</fullName>
    </alternativeName>
    <alternativeName>
        <fullName evidence="5">ATP:AMP phosphotransferase</fullName>
    </alternativeName>
    <alternativeName>
        <fullName evidence="5">Adenylate monophosphate kinase</fullName>
    </alternativeName>
</protein>
<dbReference type="SUPFAM" id="SSF52540">
    <property type="entry name" value="P-loop containing nucleoside triphosphate hydrolases"/>
    <property type="match status" value="1"/>
</dbReference>
<evidence type="ECO:0000256" key="3">
    <source>
        <dbReference type="ARBA" id="ARBA00022741"/>
    </source>
</evidence>
<comment type="domain">
    <text evidence="5">Consists of three domains, a large central CORE domain and two small peripheral domains, NMPbind and LID, which undergo movements during catalysis. The LID domain closes over the site of phosphoryl transfer upon ATP binding. Assembling and dissambling the active center during each catalytic cycle provides an effective means to prevent ATP hydrolysis.</text>
</comment>
<name>A0A2X2YSK3_9ACTO</name>
<dbReference type="GO" id="GO:0004017">
    <property type="term" value="F:AMP kinase activity"/>
    <property type="evidence" value="ECO:0007669"/>
    <property type="project" value="UniProtKB-UniRule"/>
</dbReference>
<dbReference type="Pfam" id="PF00406">
    <property type="entry name" value="ADK"/>
    <property type="match status" value="1"/>
</dbReference>
<evidence type="ECO:0000256" key="5">
    <source>
        <dbReference type="HAMAP-Rule" id="MF_00235"/>
    </source>
</evidence>
<organism evidence="8 9">
    <name type="scientific">Mobiluncus curtisii</name>
    <dbReference type="NCBI Taxonomy" id="2051"/>
    <lineage>
        <taxon>Bacteria</taxon>
        <taxon>Bacillati</taxon>
        <taxon>Actinomycetota</taxon>
        <taxon>Actinomycetes</taxon>
        <taxon>Actinomycetales</taxon>
        <taxon>Actinomycetaceae</taxon>
        <taxon>Mobiluncus</taxon>
    </lineage>
</organism>
<feature type="binding site" evidence="5">
    <location>
        <begin position="59"/>
        <end position="61"/>
    </location>
    <ligand>
        <name>AMP</name>
        <dbReference type="ChEBI" id="CHEBI:456215"/>
    </ligand>
</feature>
<evidence type="ECO:0000256" key="7">
    <source>
        <dbReference type="RuleBase" id="RU003331"/>
    </source>
</evidence>
<feature type="binding site" evidence="5">
    <location>
        <begin position="12"/>
        <end position="17"/>
    </location>
    <ligand>
        <name>ATP</name>
        <dbReference type="ChEBI" id="CHEBI:30616"/>
    </ligand>
</feature>
<dbReference type="GO" id="GO:0044209">
    <property type="term" value="P:AMP salvage"/>
    <property type="evidence" value="ECO:0007669"/>
    <property type="project" value="UniProtKB-UniRule"/>
</dbReference>
<dbReference type="CDD" id="cd01428">
    <property type="entry name" value="ADK"/>
    <property type="match status" value="1"/>
</dbReference>
<evidence type="ECO:0000313" key="8">
    <source>
        <dbReference type="EMBL" id="SQB63595.1"/>
    </source>
</evidence>
<feature type="region of interest" description="NMP" evidence="5">
    <location>
        <begin position="32"/>
        <end position="61"/>
    </location>
</feature>
<proteinExistence type="inferred from homology"/>
<comment type="subunit">
    <text evidence="5 7">Monomer.</text>
</comment>
<feature type="binding site" evidence="5">
    <location>
        <position position="129"/>
    </location>
    <ligand>
        <name>ATP</name>
        <dbReference type="ChEBI" id="CHEBI:30616"/>
    </ligand>
</feature>
<keyword evidence="4 5" id="KW-0418">Kinase</keyword>
<accession>A0A2X2YSK3</accession>
<keyword evidence="5 7" id="KW-0067">ATP-binding</keyword>
<keyword evidence="3 5" id="KW-0547">Nucleotide-binding</keyword>
<dbReference type="HAMAP" id="MF_00235">
    <property type="entry name" value="Adenylate_kinase_Adk"/>
    <property type="match status" value="1"/>
</dbReference>
<dbReference type="NCBIfam" id="NF001381">
    <property type="entry name" value="PRK00279.1-3"/>
    <property type="match status" value="1"/>
</dbReference>
<dbReference type="InterPro" id="IPR000850">
    <property type="entry name" value="Adenylat/UMP-CMP_kin"/>
</dbReference>
<dbReference type="UniPathway" id="UPA00588">
    <property type="reaction ID" value="UER00649"/>
</dbReference>
<feature type="binding site" evidence="5">
    <location>
        <position position="174"/>
    </location>
    <ligand>
        <name>ATP</name>
        <dbReference type="ChEBI" id="CHEBI:30616"/>
    </ligand>
</feature>
<dbReference type="PANTHER" id="PTHR23359">
    <property type="entry name" value="NUCLEOTIDE KINASE"/>
    <property type="match status" value="1"/>
</dbReference>
<evidence type="ECO:0000313" key="9">
    <source>
        <dbReference type="Proteomes" id="UP000250245"/>
    </source>
</evidence>
<comment type="function">
    <text evidence="5">Catalyzes the reversible transfer of the terminal phosphate group between ATP and AMP. Plays an important role in cellular energy homeostasis and in adenine nucleotide metabolism.</text>
</comment>
<keyword evidence="1 5" id="KW-0808">Transferase</keyword>
<dbReference type="NCBIfam" id="NF011105">
    <property type="entry name" value="PRK14532.1"/>
    <property type="match status" value="1"/>
</dbReference>
<evidence type="ECO:0000256" key="6">
    <source>
        <dbReference type="RuleBase" id="RU003330"/>
    </source>
</evidence>
<keyword evidence="2 5" id="KW-0545">Nucleotide biosynthesis</keyword>
<evidence type="ECO:0000256" key="4">
    <source>
        <dbReference type="ARBA" id="ARBA00022777"/>
    </source>
</evidence>
<sequence>MTTNLVIMGPPGAGKGTHAKEIATHFHIPWISTGDIFRKHKAEKTELGKLIESYIDKGEFVPDSVTDRIVCERISQSDATAGFLLDGYPRSIPQAKVLKAVLAEANERVDAAIYLDVSAAEVKQRLLKRAEIEGRTDDTPEVIDHRLEVFFEATQPLLDFYEQEGVLRKVDGEGTIAEIAQRLLTVMEEIERN</sequence>
<comment type="catalytic activity">
    <reaction evidence="5 7">
        <text>AMP + ATP = 2 ADP</text>
        <dbReference type="Rhea" id="RHEA:12973"/>
        <dbReference type="ChEBI" id="CHEBI:30616"/>
        <dbReference type="ChEBI" id="CHEBI:456215"/>
        <dbReference type="ChEBI" id="CHEBI:456216"/>
        <dbReference type="EC" id="2.7.4.3"/>
    </reaction>
</comment>
<dbReference type="GO" id="GO:0005737">
    <property type="term" value="C:cytoplasm"/>
    <property type="evidence" value="ECO:0007669"/>
    <property type="project" value="UniProtKB-SubCell"/>
</dbReference>
<dbReference type="AlphaFoldDB" id="A0A2X2YSK3"/>
<feature type="binding site" evidence="5">
    <location>
        <position position="38"/>
    </location>
    <ligand>
        <name>AMP</name>
        <dbReference type="ChEBI" id="CHEBI:456215"/>
    </ligand>
</feature>
<feature type="binding site" evidence="5">
    <location>
        <position position="146"/>
    </location>
    <ligand>
        <name>AMP</name>
        <dbReference type="ChEBI" id="CHEBI:456215"/>
    </ligand>
</feature>
<feature type="binding site" evidence="5">
    <location>
        <begin position="87"/>
        <end position="90"/>
    </location>
    <ligand>
        <name>AMP</name>
        <dbReference type="ChEBI" id="CHEBI:456215"/>
    </ligand>
</feature>
<feature type="binding site" evidence="5">
    <location>
        <position position="94"/>
    </location>
    <ligand>
        <name>AMP</name>
        <dbReference type="ChEBI" id="CHEBI:456215"/>
    </ligand>
</feature>
<dbReference type="GO" id="GO:0005524">
    <property type="term" value="F:ATP binding"/>
    <property type="evidence" value="ECO:0007669"/>
    <property type="project" value="UniProtKB-UniRule"/>
</dbReference>
<dbReference type="Gene3D" id="3.40.50.300">
    <property type="entry name" value="P-loop containing nucleotide triphosphate hydrolases"/>
    <property type="match status" value="1"/>
</dbReference>